<dbReference type="AlphaFoldDB" id="Q4A6D9"/>
<accession>Q4A6D9</accession>
<evidence type="ECO:0000313" key="1">
    <source>
        <dbReference type="EMBL" id="AAZ43682.2"/>
    </source>
</evidence>
<dbReference type="KEGG" id="msy:MS53_0263"/>
<evidence type="ECO:0000313" key="2">
    <source>
        <dbReference type="Proteomes" id="UP000000549"/>
    </source>
</evidence>
<name>Q4A6D9_MYCS5</name>
<dbReference type="RefSeq" id="WP_041351913.1">
    <property type="nucleotide sequence ID" value="NC_007294.1"/>
</dbReference>
<organism evidence="1 2">
    <name type="scientific">Mycoplasmopsis synoviae (strain 53)</name>
    <name type="common">Mycoplasma synoviae</name>
    <dbReference type="NCBI Taxonomy" id="262723"/>
    <lineage>
        <taxon>Bacteria</taxon>
        <taxon>Bacillati</taxon>
        <taxon>Mycoplasmatota</taxon>
        <taxon>Mycoplasmoidales</taxon>
        <taxon>Metamycoplasmataceae</taxon>
        <taxon>Mycoplasmopsis</taxon>
    </lineage>
</organism>
<proteinExistence type="predicted"/>
<dbReference type="Proteomes" id="UP000000549">
    <property type="component" value="Chromosome"/>
</dbReference>
<reference evidence="1 2" key="1">
    <citation type="journal article" date="2005" name="J. Bacteriol.">
        <title>Swine and poultry pathogens: the complete genome sequences of two strains of Mycoplasma hyopneumoniae and a strain of Mycoplasma synoviae.</title>
        <authorList>
            <person name="Vasconcelos A.T."/>
            <person name="Ferreira H.B."/>
            <person name="Bizarro C.V."/>
            <person name="Bonatto S.L."/>
            <person name="Carvalho M.O."/>
            <person name="Pinto P.M."/>
            <person name="Almeida D.F."/>
            <person name="Almeida L.G."/>
            <person name="Almeida R."/>
            <person name="Alves-Filho L."/>
            <person name="Assuncao E.N."/>
            <person name="Azevedo V.A."/>
            <person name="Bogo M.R."/>
            <person name="Brigido M.M."/>
            <person name="Brocchi M."/>
            <person name="Burity H.A."/>
            <person name="Camargo A.A."/>
            <person name="Camargo S.S."/>
            <person name="Carepo M.S."/>
            <person name="Carraro D.M."/>
            <person name="de Mattos Cascardo J.C."/>
            <person name="Castro L.A."/>
            <person name="Cavalcanti G."/>
            <person name="Chemale G."/>
            <person name="Collevatti R.G."/>
            <person name="Cunha C.W."/>
            <person name="Dallagiovanna B."/>
            <person name="Dambros B.P."/>
            <person name="Dellagostin O.A."/>
            <person name="Falcao C."/>
            <person name="Fantinatti-Garboggini F."/>
            <person name="Felipe M.S."/>
            <person name="Fiorentin L."/>
            <person name="Franco G.R."/>
            <person name="Freitas N.S."/>
            <person name="Frias D."/>
            <person name="Grangeiro T.B."/>
            <person name="Grisard E.C."/>
            <person name="Guimaraes C.T."/>
            <person name="Hungria M."/>
            <person name="Jardim S.N."/>
            <person name="Krieger M.A."/>
            <person name="Laurino J.P."/>
            <person name="Lima L.F."/>
            <person name="Lopes M.I."/>
            <person name="Loreto E.L."/>
            <person name="Madeira H.M."/>
            <person name="Manfio G.P."/>
            <person name="Maranhao A.Q."/>
            <person name="Martinkovics C.T."/>
            <person name="Medeiros S.R."/>
            <person name="Moreira M.A."/>
            <person name="Neiva M."/>
            <person name="Ramalho-Neto C.E."/>
            <person name="Nicolas M.F."/>
            <person name="Oliveira S.C."/>
            <person name="Paixao R.F."/>
            <person name="Pedrosa F.O."/>
            <person name="Pena S.D."/>
            <person name="Pereira M."/>
            <person name="Pereira-Ferrari L."/>
            <person name="Piffer I."/>
            <person name="Pinto L.S."/>
            <person name="Potrich D.P."/>
            <person name="Salim A.C."/>
            <person name="Santos F.R."/>
            <person name="Schmitt R."/>
            <person name="Schneider M.P."/>
            <person name="Schrank A."/>
            <person name="Schrank I.S."/>
            <person name="Schuck A.F."/>
            <person name="Seuanez H.N."/>
            <person name="Silva D.W."/>
            <person name="Silva R."/>
            <person name="Silva S.C."/>
            <person name="Soares C.M."/>
            <person name="Souza K.R."/>
            <person name="Souza R.C."/>
            <person name="Staats C.C."/>
            <person name="Steffens M.B."/>
            <person name="Teixeira S.M."/>
            <person name="Urmenyi T.P."/>
            <person name="Vainstein M.H."/>
            <person name="Zuccherato L.W."/>
            <person name="Simpson A.J."/>
            <person name="Zaha A."/>
        </authorList>
    </citation>
    <scope>NUCLEOTIDE SEQUENCE [LARGE SCALE GENOMIC DNA]</scope>
    <source>
        <strain evidence="1 2">53</strain>
    </source>
</reference>
<dbReference type="HOGENOM" id="CLU_108451_0_0_14"/>
<dbReference type="eggNOG" id="ENOG5032G88">
    <property type="taxonomic scope" value="Bacteria"/>
</dbReference>
<gene>
    <name evidence="1" type="ordered locus">MS53_0263</name>
</gene>
<protein>
    <submittedName>
        <fullName evidence="1">Putative phase-variable hemagglutinin</fullName>
    </submittedName>
</protein>
<sequence>MPKIVVPGYEADTTGRNKDTNEAANLEKLKTWFDTPANWEKLAEQLTKKLGSDKFKNVTLTNPQVSYEEVTVNSNTWKNPKVTFTVEAKPGYELTQPTTDSKQISLTIRVLYSSQESNQNLLTIQGASPVAAPNTASADNPASAIKNVNVYLNYINQFKLTN</sequence>
<keyword evidence="2" id="KW-1185">Reference proteome</keyword>
<dbReference type="EMBL" id="AE017245">
    <property type="protein sequence ID" value="AAZ43682.2"/>
    <property type="molecule type" value="Genomic_DNA"/>
</dbReference>